<sequence length="173" mass="19791">MKLPSMRAKQFKNLEYSALEHPCTSYCLIFRSVVKLNFDPSYEVDAKIRINAPIGNLLPTTTCQSRSLTNSLNLMDSLVVEPLECNSEYMKTSEGFKKNVSGYLKTCERYPASKATPLPATQEDREKCMTEVEKTMLQYENSTWLDELLVKNSALSYKRAFLVAHQSEDFLFC</sequence>
<dbReference type="AlphaFoldDB" id="A0A0D0BI59"/>
<evidence type="ECO:0000313" key="2">
    <source>
        <dbReference type="Proteomes" id="UP000053593"/>
    </source>
</evidence>
<organism evidence="1 2">
    <name type="scientific">Collybiopsis luxurians FD-317 M1</name>
    <dbReference type="NCBI Taxonomy" id="944289"/>
    <lineage>
        <taxon>Eukaryota</taxon>
        <taxon>Fungi</taxon>
        <taxon>Dikarya</taxon>
        <taxon>Basidiomycota</taxon>
        <taxon>Agaricomycotina</taxon>
        <taxon>Agaricomycetes</taxon>
        <taxon>Agaricomycetidae</taxon>
        <taxon>Agaricales</taxon>
        <taxon>Marasmiineae</taxon>
        <taxon>Omphalotaceae</taxon>
        <taxon>Collybiopsis</taxon>
        <taxon>Collybiopsis luxurians</taxon>
    </lineage>
</organism>
<name>A0A0D0BI59_9AGAR</name>
<gene>
    <name evidence="1" type="ORF">GYMLUDRAFT_905879</name>
</gene>
<reference evidence="1 2" key="1">
    <citation type="submission" date="2014-04" db="EMBL/GenBank/DDBJ databases">
        <title>Evolutionary Origins and Diversification of the Mycorrhizal Mutualists.</title>
        <authorList>
            <consortium name="DOE Joint Genome Institute"/>
            <consortium name="Mycorrhizal Genomics Consortium"/>
            <person name="Kohler A."/>
            <person name="Kuo A."/>
            <person name="Nagy L.G."/>
            <person name="Floudas D."/>
            <person name="Copeland A."/>
            <person name="Barry K.W."/>
            <person name="Cichocki N."/>
            <person name="Veneault-Fourrey C."/>
            <person name="LaButti K."/>
            <person name="Lindquist E.A."/>
            <person name="Lipzen A."/>
            <person name="Lundell T."/>
            <person name="Morin E."/>
            <person name="Murat C."/>
            <person name="Riley R."/>
            <person name="Ohm R."/>
            <person name="Sun H."/>
            <person name="Tunlid A."/>
            <person name="Henrissat B."/>
            <person name="Grigoriev I.V."/>
            <person name="Hibbett D.S."/>
            <person name="Martin F."/>
        </authorList>
    </citation>
    <scope>NUCLEOTIDE SEQUENCE [LARGE SCALE GENOMIC DNA]</scope>
    <source>
        <strain evidence="1 2">FD-317 M1</strain>
    </source>
</reference>
<keyword evidence="2" id="KW-1185">Reference proteome</keyword>
<dbReference type="HOGENOM" id="CLU_1547768_0_0_1"/>
<accession>A0A0D0BI59</accession>
<proteinExistence type="predicted"/>
<evidence type="ECO:0000313" key="1">
    <source>
        <dbReference type="EMBL" id="KIK54456.1"/>
    </source>
</evidence>
<dbReference type="Proteomes" id="UP000053593">
    <property type="component" value="Unassembled WGS sequence"/>
</dbReference>
<dbReference type="EMBL" id="KN834816">
    <property type="protein sequence ID" value="KIK54456.1"/>
    <property type="molecule type" value="Genomic_DNA"/>
</dbReference>
<protein>
    <submittedName>
        <fullName evidence="1">Uncharacterized protein</fullName>
    </submittedName>
</protein>